<dbReference type="GO" id="GO:0006508">
    <property type="term" value="P:proteolysis"/>
    <property type="evidence" value="ECO:0007669"/>
    <property type="project" value="UniProtKB-KW"/>
</dbReference>
<evidence type="ECO:0000256" key="1">
    <source>
        <dbReference type="ARBA" id="ARBA00022670"/>
    </source>
</evidence>
<dbReference type="Proteomes" id="UP001271640">
    <property type="component" value="Unassembled WGS sequence"/>
</dbReference>
<evidence type="ECO:0000256" key="2">
    <source>
        <dbReference type="PROSITE-ProRule" id="PRU01122"/>
    </source>
</evidence>
<protein>
    <recommendedName>
        <fullName evidence="2">endopeptidase La</fullName>
        <ecNumber evidence="2">3.4.21.53</ecNumber>
    </recommendedName>
</protein>
<dbReference type="Pfam" id="PF13654">
    <property type="entry name" value="AAA_32"/>
    <property type="match status" value="1"/>
</dbReference>
<dbReference type="PROSITE" id="PS51786">
    <property type="entry name" value="LON_PROTEOLYTIC"/>
    <property type="match status" value="1"/>
</dbReference>
<reference evidence="5" key="1">
    <citation type="journal article" date="2024" name="Toxins">
        <title>Genome Sequence Analysis of Native Xenorhabdus Strains Isolated from Entomopathogenic Nematodes in Argentina.</title>
        <authorList>
            <person name="Palma L."/>
            <person name="Frizzo L."/>
            <person name="Kaiser S."/>
            <person name="Berry C."/>
            <person name="Caballero P."/>
            <person name="Bode H.B."/>
            <person name="Del Valle E.E."/>
        </authorList>
    </citation>
    <scope>NUCLEOTIDE SEQUENCE [LARGE SCALE GENOMIC DNA]</scope>
    <source>
        <strain evidence="5">Reich</strain>
    </source>
</reference>
<dbReference type="EMBL" id="VCDP01000058">
    <property type="protein sequence ID" value="MDX8000326.1"/>
    <property type="molecule type" value="Genomic_DNA"/>
</dbReference>
<dbReference type="Gene3D" id="3.30.230.10">
    <property type="match status" value="1"/>
</dbReference>
<evidence type="ECO:0000313" key="5">
    <source>
        <dbReference type="Proteomes" id="UP001271640"/>
    </source>
</evidence>
<feature type="domain" description="Lon proteolytic" evidence="3">
    <location>
        <begin position="342"/>
        <end position="539"/>
    </location>
</feature>
<dbReference type="Pfam" id="PF05362">
    <property type="entry name" value="Lon_C"/>
    <property type="match status" value="1"/>
</dbReference>
<keyword evidence="2" id="KW-0378">Hydrolase</keyword>
<organism evidence="4 5">
    <name type="scientific">Xenorhabdus littoralis</name>
    <dbReference type="NCBI Taxonomy" id="2582835"/>
    <lineage>
        <taxon>Bacteria</taxon>
        <taxon>Pseudomonadati</taxon>
        <taxon>Pseudomonadota</taxon>
        <taxon>Gammaproteobacteria</taxon>
        <taxon>Enterobacterales</taxon>
        <taxon>Morganellaceae</taxon>
        <taxon>Xenorhabdus</taxon>
    </lineage>
</organism>
<dbReference type="InterPro" id="IPR008269">
    <property type="entry name" value="Lon_proteolytic"/>
</dbReference>
<accession>A0ABU4SNT5</accession>
<keyword evidence="1 2" id="KW-0645">Protease</keyword>
<dbReference type="PRINTS" id="PR00830">
    <property type="entry name" value="ENDOLAPTASE"/>
</dbReference>
<name>A0ABU4SNT5_9GAMM</name>
<keyword evidence="5" id="KW-1185">Reference proteome</keyword>
<feature type="active site" evidence="2">
    <location>
        <position position="434"/>
    </location>
</feature>
<dbReference type="InterPro" id="IPR027065">
    <property type="entry name" value="Lon_Prtase"/>
</dbReference>
<evidence type="ECO:0000259" key="3">
    <source>
        <dbReference type="PROSITE" id="PS51786"/>
    </source>
</evidence>
<sequence>MTNIKLDWQALQPNNAPYQALFNSVAELPSITIDEVQSRLHSGLSLFCQADLRQPFMLLKAEESDAYLSLLSDTVSSLLPENRPKIGGYYQTEHQTITWHSSEEGLFAPTERVAYREWIEPEQLFGNIYTHQGVLQLQPGLIHQVNGGILVLSLRTLLSQPLMWVRLKQMIIQRRFDWLSHDENRSLPLPVPSMELNLRLLLVGDRLSLEELQTIEPELASSALYGEFELDMPFHEEDDLTVWCRYVNRIIQQQNLPSLSADAWPELIKQAIRYTDDQLNLPLDIQWLQQKLETATHYQQENQITGSSLQQAEENRIWRHGYLAERSMDEILKGQVLIRTEGSVIGQINGLSVLEYPGHPEPMGEPSRISCVAHVGDGEFIDVERKAELGGNIHAKGMMIMQAYLISELKLDQPQPFSASVVFEQSYGEVDGDSASLAELCALISTLSQHPIDQQIAVTGAVDQFGYVQPIGGVNEKIEGFFRLCNYRQLTGYQGVIIPTTNVQHLCLNQDVIDAVKNGQFHIWAVEHVSEAASLLTGIPYYDPQKEHLLAIIHERITQANNQERPRLPWFLRWLG</sequence>
<dbReference type="RefSeq" id="WP_319927037.1">
    <property type="nucleotide sequence ID" value="NZ_VCDP01000058.1"/>
</dbReference>
<proteinExistence type="inferred from homology"/>
<dbReference type="Gene3D" id="3.40.50.300">
    <property type="entry name" value="P-loop containing nucleotide triphosphate hydrolases"/>
    <property type="match status" value="1"/>
</dbReference>
<dbReference type="InterPro" id="IPR014721">
    <property type="entry name" value="Ribsml_uS5_D2-typ_fold_subgr"/>
</dbReference>
<dbReference type="EC" id="3.4.21.53" evidence="2"/>
<dbReference type="GO" id="GO:0008233">
    <property type="term" value="F:peptidase activity"/>
    <property type="evidence" value="ECO:0007669"/>
    <property type="project" value="UniProtKB-KW"/>
</dbReference>
<dbReference type="InterPro" id="IPR020568">
    <property type="entry name" value="Ribosomal_Su5_D2-typ_SF"/>
</dbReference>
<dbReference type="InterPro" id="IPR041699">
    <property type="entry name" value="AAA_32"/>
</dbReference>
<keyword evidence="2" id="KW-0720">Serine protease</keyword>
<dbReference type="InterPro" id="IPR027417">
    <property type="entry name" value="P-loop_NTPase"/>
</dbReference>
<dbReference type="PANTHER" id="PTHR10046">
    <property type="entry name" value="ATP DEPENDENT LON PROTEASE FAMILY MEMBER"/>
    <property type="match status" value="1"/>
</dbReference>
<comment type="caution">
    <text evidence="4">The sequence shown here is derived from an EMBL/GenBank/DDBJ whole genome shotgun (WGS) entry which is preliminary data.</text>
</comment>
<feature type="active site" evidence="2">
    <location>
        <position position="477"/>
    </location>
</feature>
<gene>
    <name evidence="4" type="ORF">FE394_14255</name>
</gene>
<evidence type="ECO:0000313" key="4">
    <source>
        <dbReference type="EMBL" id="MDX8000326.1"/>
    </source>
</evidence>
<dbReference type="SUPFAM" id="SSF54211">
    <property type="entry name" value="Ribosomal protein S5 domain 2-like"/>
    <property type="match status" value="1"/>
</dbReference>
<comment type="similarity">
    <text evidence="2">Belongs to the peptidase S16 family.</text>
</comment>
<comment type="catalytic activity">
    <reaction evidence="2">
        <text>Hydrolysis of proteins in presence of ATP.</text>
        <dbReference type="EC" id="3.4.21.53"/>
    </reaction>
</comment>